<protein>
    <submittedName>
        <fullName evidence="1">Oxygen-regulated invasion protein OrgA</fullName>
    </submittedName>
    <submittedName>
        <fullName evidence="2">Type III secretion system OrgA/MxiK family protein</fullName>
    </submittedName>
</protein>
<sequence length="181" mass="19944">MKQLLSVLYAPVDYIHPQRFKSLGSPQGPVQQQLLNSHILAHFGLCSDLPTAATSVLMRTLVSNWRYLRVAATLLGCKLGRADFVRSGQLASLSLMQQRYLGLPIITPQIALPDQGCSQTRAQALGASYLLLFVPQLPLPLAQRLPLLFAPEQLNIAMPSGLEPNYTLLNFAIDYAKTNYP</sequence>
<evidence type="ECO:0000313" key="4">
    <source>
        <dbReference type="Proteomes" id="UP000295794"/>
    </source>
</evidence>
<evidence type="ECO:0000313" key="3">
    <source>
        <dbReference type="Proteomes" id="UP000255108"/>
    </source>
</evidence>
<name>A0A377Q6F6_9NEIS</name>
<dbReference type="Proteomes" id="UP000255108">
    <property type="component" value="Unassembled WGS sequence"/>
</dbReference>
<dbReference type="OrthoDB" id="9180010at2"/>
<organism evidence="1 3">
    <name type="scientific">Iodobacter fluviatilis</name>
    <dbReference type="NCBI Taxonomy" id="537"/>
    <lineage>
        <taxon>Bacteria</taxon>
        <taxon>Pseudomonadati</taxon>
        <taxon>Pseudomonadota</taxon>
        <taxon>Betaproteobacteria</taxon>
        <taxon>Neisseriales</taxon>
        <taxon>Chitinibacteraceae</taxon>
        <taxon>Iodobacter</taxon>
    </lineage>
</organism>
<reference evidence="1 3" key="1">
    <citation type="submission" date="2018-06" db="EMBL/GenBank/DDBJ databases">
        <authorList>
            <consortium name="Pathogen Informatics"/>
            <person name="Doyle S."/>
        </authorList>
    </citation>
    <scope>NUCLEOTIDE SEQUENCE [LARGE SCALE GENOMIC DNA]</scope>
    <source>
        <strain evidence="1 3">NCTC11159</strain>
    </source>
</reference>
<dbReference type="RefSeq" id="WP_115226554.1">
    <property type="nucleotide sequence ID" value="NZ_CAWOLO010000030.1"/>
</dbReference>
<reference evidence="2 4" key="2">
    <citation type="submission" date="2019-03" db="EMBL/GenBank/DDBJ databases">
        <title>Genomic Encyclopedia of Type Strains, Phase IV (KMG-IV): sequencing the most valuable type-strain genomes for metagenomic binning, comparative biology and taxonomic classification.</title>
        <authorList>
            <person name="Goeker M."/>
        </authorList>
    </citation>
    <scope>NUCLEOTIDE SEQUENCE [LARGE SCALE GENOMIC DNA]</scope>
    <source>
        <strain evidence="2 4">DSM 3764</strain>
    </source>
</reference>
<keyword evidence="4" id="KW-1185">Reference proteome</keyword>
<dbReference type="InterPro" id="IPR013388">
    <property type="entry name" value="T3SS_OrgA/MxiK"/>
</dbReference>
<dbReference type="Proteomes" id="UP000295794">
    <property type="component" value="Unassembled WGS sequence"/>
</dbReference>
<evidence type="ECO:0000313" key="1">
    <source>
        <dbReference type="EMBL" id="STQ90189.1"/>
    </source>
</evidence>
<gene>
    <name evidence="1" type="primary">orgA_1</name>
    <name evidence="2" type="ORF">EV682_13011</name>
    <name evidence="1" type="ORF">NCTC11159_01252</name>
</gene>
<accession>A0A377Q6F6</accession>
<proteinExistence type="predicted"/>
<dbReference type="EMBL" id="UGHR01000001">
    <property type="protein sequence ID" value="STQ90189.1"/>
    <property type="molecule type" value="Genomic_DNA"/>
</dbReference>
<dbReference type="AlphaFoldDB" id="A0A377Q6F6"/>
<dbReference type="Pfam" id="PF09482">
    <property type="entry name" value="OrgA_MxiK"/>
    <property type="match status" value="1"/>
</dbReference>
<evidence type="ECO:0000313" key="2">
    <source>
        <dbReference type="EMBL" id="TCU80272.1"/>
    </source>
</evidence>
<dbReference type="EMBL" id="SMBT01000030">
    <property type="protein sequence ID" value="TCU80272.1"/>
    <property type="molecule type" value="Genomic_DNA"/>
</dbReference>